<comment type="subcellular location">
    <subcellularLocation>
        <location evidence="2">Cell membrane</location>
        <topology evidence="2">Lipid-anchor</topology>
    </subcellularLocation>
</comment>
<dbReference type="Pfam" id="PF02321">
    <property type="entry name" value="OEP"/>
    <property type="match status" value="2"/>
</dbReference>
<keyword evidence="2" id="KW-0812">Transmembrane</keyword>
<feature type="signal peptide" evidence="2">
    <location>
        <begin position="1"/>
        <end position="19"/>
    </location>
</feature>
<name>C6X750_METGS</name>
<keyword evidence="2" id="KW-0564">Palmitate</keyword>
<dbReference type="Proteomes" id="UP000002743">
    <property type="component" value="Chromosome"/>
</dbReference>
<organism evidence="3 4">
    <name type="scientific">Methylovorus glucosotrophus (strain SIP3-4)</name>
    <dbReference type="NCBI Taxonomy" id="582744"/>
    <lineage>
        <taxon>Bacteria</taxon>
        <taxon>Pseudomonadati</taxon>
        <taxon>Pseudomonadota</taxon>
        <taxon>Betaproteobacteria</taxon>
        <taxon>Nitrosomonadales</taxon>
        <taxon>Methylophilaceae</taxon>
        <taxon>Methylovorus</taxon>
    </lineage>
</organism>
<dbReference type="PANTHER" id="PTHR30203">
    <property type="entry name" value="OUTER MEMBRANE CATION EFFLUX PROTEIN"/>
    <property type="match status" value="1"/>
</dbReference>
<proteinExistence type="inferred from homology"/>
<sequence length="482" mass="52849" precursor="true">MSTTSRKILLSALMASLLAGCQGWPMVGPDYQKPKTVTPDTWQVQTPVPAAQTADWWRQFNDDVLLEIITAAERNSASVADAYKNIASARANLVAARAMGFDGLSATPSISRKAFSFGGDPTLLTQQQISFDTSWEIDLFGGLRRERESSLADYDAKRNLLQDARLSVAAESAKAYNDYRFCQQKVRLYERYLESKTRSAELTASATAHGFKSDSDNALAQATQAQAASDLNDQQMQCELQIKAMVALTGMAEPQLRERLAPRDFTVLQPGTFDVPSVPAVLLEQRPDLLAAERDLAAASAQVGVKEADRYPKITLSGNITPVRYLNSGVTNNALTWSFGPTIDIPLFDMGQRKANVSAAWESLRAADSNYRSKARTAIKEVEQKLLTLQSYNARQPSLQQAADNYAQALQAISQRYEAGFDNAIDLETTRRNALEADYALTQLNQNRITTLIELYIAVGGGWQGADTPLAANTPDSTEKQP</sequence>
<dbReference type="InterPro" id="IPR003423">
    <property type="entry name" value="OMP_efflux"/>
</dbReference>
<dbReference type="PROSITE" id="PS51257">
    <property type="entry name" value="PROKAR_LIPOPROTEIN"/>
    <property type="match status" value="1"/>
</dbReference>
<dbReference type="eggNOG" id="COG1538">
    <property type="taxonomic scope" value="Bacteria"/>
</dbReference>
<dbReference type="STRING" id="582744.Msip34_1951"/>
<dbReference type="NCBIfam" id="TIGR01845">
    <property type="entry name" value="outer_NodT"/>
    <property type="match status" value="1"/>
</dbReference>
<protein>
    <submittedName>
        <fullName evidence="3">RND efflux system, outer membrane lipoprotein, NodT family</fullName>
    </submittedName>
</protein>
<gene>
    <name evidence="3" type="ordered locus">Msip34_1951</name>
</gene>
<keyword evidence="2" id="KW-0472">Membrane</keyword>
<dbReference type="Gene3D" id="1.20.1600.10">
    <property type="entry name" value="Outer membrane efflux proteins (OEP)"/>
    <property type="match status" value="1"/>
</dbReference>
<dbReference type="EMBL" id="CP001674">
    <property type="protein sequence ID" value="ACT51193.1"/>
    <property type="molecule type" value="Genomic_DNA"/>
</dbReference>
<evidence type="ECO:0000313" key="3">
    <source>
        <dbReference type="EMBL" id="ACT51193.1"/>
    </source>
</evidence>
<dbReference type="HOGENOM" id="CLU_012817_13_0_4"/>
<reference evidence="3 4" key="2">
    <citation type="journal article" date="2011" name="J. Bacteriol.">
        <title>Genomes of three methylotrophs from a single niche uncover genetic and metabolic divergence of Methylophilaceae.</title>
        <authorList>
            <person name="Lapidus A."/>
            <person name="Clum A."/>
            <person name="Labutti K."/>
            <person name="Kaluzhnaya M.G."/>
            <person name="Lim S."/>
            <person name="Beck D.A."/>
            <person name="Glavina Del Rio T."/>
            <person name="Nolan M."/>
            <person name="Mavromatis K."/>
            <person name="Huntemann M."/>
            <person name="Lucas S."/>
            <person name="Lidstrom M.E."/>
            <person name="Ivanova N."/>
            <person name="Chistoserdova L."/>
        </authorList>
    </citation>
    <scope>NUCLEOTIDE SEQUENCE [LARGE SCALE GENOMIC DNA]</scope>
    <source>
        <strain evidence="3 4">SIP3-4</strain>
    </source>
</reference>
<reference evidence="4" key="1">
    <citation type="submission" date="2009-07" db="EMBL/GenBank/DDBJ databases">
        <title>Complete sequence of chromosome of Methylovorus sp. SIP3-4.</title>
        <authorList>
            <person name="Lucas S."/>
            <person name="Copeland A."/>
            <person name="Lapidus A."/>
            <person name="Glavina del Rio T."/>
            <person name="Tice H."/>
            <person name="Bruce D."/>
            <person name="Goodwin L."/>
            <person name="Pitluck S."/>
            <person name="Clum A."/>
            <person name="Larimer F."/>
            <person name="Land M."/>
            <person name="Hauser L."/>
            <person name="Kyrpides N."/>
            <person name="Mikhailova N."/>
            <person name="Kayluzhnaya M."/>
            <person name="Chistoserdova L."/>
        </authorList>
    </citation>
    <scope>NUCLEOTIDE SEQUENCE [LARGE SCALE GENOMIC DNA]</scope>
    <source>
        <strain evidence="4">SIP3-4</strain>
    </source>
</reference>
<comment type="similarity">
    <text evidence="1 2">Belongs to the outer membrane factor (OMF) (TC 1.B.17) family.</text>
</comment>
<dbReference type="KEGG" id="mei:Msip34_1951"/>
<dbReference type="AlphaFoldDB" id="C6X750"/>
<dbReference type="GO" id="GO:0005886">
    <property type="term" value="C:plasma membrane"/>
    <property type="evidence" value="ECO:0007669"/>
    <property type="project" value="UniProtKB-SubCell"/>
</dbReference>
<evidence type="ECO:0000256" key="2">
    <source>
        <dbReference type="RuleBase" id="RU362097"/>
    </source>
</evidence>
<dbReference type="OrthoDB" id="9770517at2"/>
<keyword evidence="2" id="KW-1134">Transmembrane beta strand</keyword>
<evidence type="ECO:0000313" key="4">
    <source>
        <dbReference type="Proteomes" id="UP000002743"/>
    </source>
</evidence>
<evidence type="ECO:0000256" key="1">
    <source>
        <dbReference type="ARBA" id="ARBA00007613"/>
    </source>
</evidence>
<keyword evidence="2" id="KW-0732">Signal</keyword>
<accession>C6X750</accession>
<dbReference type="Gene3D" id="2.20.200.10">
    <property type="entry name" value="Outer membrane efflux proteins (OEP)"/>
    <property type="match status" value="1"/>
</dbReference>
<dbReference type="RefSeq" id="WP_015830549.1">
    <property type="nucleotide sequence ID" value="NC_012969.1"/>
</dbReference>
<keyword evidence="4" id="KW-1185">Reference proteome</keyword>
<keyword evidence="2 3" id="KW-0449">Lipoprotein</keyword>
<feature type="chain" id="PRO_5001437636" evidence="2">
    <location>
        <begin position="20"/>
        <end position="482"/>
    </location>
</feature>
<dbReference type="GO" id="GO:0015562">
    <property type="term" value="F:efflux transmembrane transporter activity"/>
    <property type="evidence" value="ECO:0007669"/>
    <property type="project" value="InterPro"/>
</dbReference>
<dbReference type="SUPFAM" id="SSF56954">
    <property type="entry name" value="Outer membrane efflux proteins (OEP)"/>
    <property type="match status" value="1"/>
</dbReference>
<dbReference type="InterPro" id="IPR010131">
    <property type="entry name" value="MdtP/NodT-like"/>
</dbReference>